<dbReference type="GO" id="GO:0016024">
    <property type="term" value="P:CDP-diacylglycerol biosynthetic process"/>
    <property type="evidence" value="ECO:0007669"/>
    <property type="project" value="UniProtKB-UniPathway"/>
</dbReference>
<comment type="caution">
    <text evidence="21">The sequence shown here is derived from an EMBL/GenBank/DDBJ whole genome shotgun (WGS) entry which is preliminary data.</text>
</comment>
<keyword evidence="15 20" id="KW-0472">Membrane</keyword>
<dbReference type="Pfam" id="PF01148">
    <property type="entry name" value="CTP_transf_1"/>
    <property type="match status" value="1"/>
</dbReference>
<reference evidence="21 22" key="1">
    <citation type="journal article" date="2013" name="Biodegradation">
        <title>Quantitative proteomic analysis of ibuprofen-degrading Patulibacter sp. strain I11.</title>
        <authorList>
            <person name="Almeida B."/>
            <person name="Kjeldal H."/>
            <person name="Lolas I."/>
            <person name="Knudsen A.D."/>
            <person name="Carvalho G."/>
            <person name="Nielsen K.L."/>
            <person name="Barreto Crespo M.T."/>
            <person name="Stensballe A."/>
            <person name="Nielsen J.L."/>
        </authorList>
    </citation>
    <scope>NUCLEOTIDE SEQUENCE [LARGE SCALE GENOMIC DNA]</scope>
    <source>
        <strain evidence="21 22">I11</strain>
    </source>
</reference>
<feature type="transmembrane region" description="Helical" evidence="20">
    <location>
        <begin position="251"/>
        <end position="270"/>
    </location>
</feature>
<evidence type="ECO:0000256" key="2">
    <source>
        <dbReference type="ARBA" id="ARBA00004651"/>
    </source>
</evidence>
<name>H0E778_9ACTN</name>
<feature type="transmembrane region" description="Helical" evidence="20">
    <location>
        <begin position="375"/>
        <end position="395"/>
    </location>
</feature>
<evidence type="ECO:0000313" key="22">
    <source>
        <dbReference type="Proteomes" id="UP000005143"/>
    </source>
</evidence>
<dbReference type="PANTHER" id="PTHR46382">
    <property type="entry name" value="PHOSPHATIDATE CYTIDYLYLTRANSFERASE"/>
    <property type="match status" value="1"/>
</dbReference>
<sequence>MPGPRRPRRGQPSSDGYEEDDRPVPDEEIDPAPAAPRGRGRRREARFELEFGDFEPAERPSRRTGGGTGSRDRSTGGEDTYETVDPLPRQRRPRDRDLIDEVDDATYDSRLADRDARVRERVARAEGAAAPRGRRRSDREPPADEVAGEIEALERFEDAIESVRTTSDRGGGSDLGARVLVAIPAAAVAIFLVAQGGPVFAVGIAVFGLVGIWELTRMFARTRPSLFAGGVGLVAIIAAAAIGGNDGGREAMVTALVATVPLVFIAVSLARPAGGMPGVAVTLLGIVWLGMALGHAVLLRDTTHGGGIVVDVLVGTFLGDTGAYLGGRMFGSHKLAPRISPNKTVEGLVIGMITAVVAVWFAGLYQDWLSGTDALLLGLVIAIAAPIGDLFESFLKRDAGTKDAGVLFGAHGGVLDRLDAAMFAIVAGYYVWLAMGAA</sequence>
<accession>H0E778</accession>
<evidence type="ECO:0000256" key="4">
    <source>
        <dbReference type="ARBA" id="ARBA00005189"/>
    </source>
</evidence>
<dbReference type="AlphaFoldDB" id="H0E778"/>
<keyword evidence="9" id="KW-0444">Lipid biosynthesis</keyword>
<dbReference type="OrthoDB" id="9799199at2"/>
<keyword evidence="22" id="KW-1185">Reference proteome</keyword>
<dbReference type="UniPathway" id="UPA00557">
    <property type="reaction ID" value="UER00614"/>
</dbReference>
<dbReference type="InterPro" id="IPR000374">
    <property type="entry name" value="PC_trans"/>
</dbReference>
<evidence type="ECO:0000256" key="1">
    <source>
        <dbReference type="ARBA" id="ARBA00001698"/>
    </source>
</evidence>
<dbReference type="PROSITE" id="PS01315">
    <property type="entry name" value="CDS"/>
    <property type="match status" value="1"/>
</dbReference>
<evidence type="ECO:0000256" key="11">
    <source>
        <dbReference type="ARBA" id="ARBA00022692"/>
    </source>
</evidence>
<evidence type="ECO:0000256" key="3">
    <source>
        <dbReference type="ARBA" id="ARBA00005119"/>
    </source>
</evidence>
<evidence type="ECO:0000256" key="19">
    <source>
        <dbReference type="SAM" id="MobiDB-lite"/>
    </source>
</evidence>
<organism evidence="21 22">
    <name type="scientific">Patulibacter medicamentivorans</name>
    <dbReference type="NCBI Taxonomy" id="1097667"/>
    <lineage>
        <taxon>Bacteria</taxon>
        <taxon>Bacillati</taxon>
        <taxon>Actinomycetota</taxon>
        <taxon>Thermoleophilia</taxon>
        <taxon>Solirubrobacterales</taxon>
        <taxon>Patulibacteraceae</taxon>
        <taxon>Patulibacter</taxon>
    </lineage>
</organism>
<feature type="region of interest" description="Disordered" evidence="19">
    <location>
        <begin position="122"/>
        <end position="147"/>
    </location>
</feature>
<dbReference type="EC" id="2.7.7.41" evidence="6 18"/>
<evidence type="ECO:0000256" key="7">
    <source>
        <dbReference type="ARBA" id="ARBA00019373"/>
    </source>
</evidence>
<comment type="similarity">
    <text evidence="5 18">Belongs to the CDS family.</text>
</comment>
<feature type="transmembrane region" description="Helical" evidence="20">
    <location>
        <begin position="277"/>
        <end position="298"/>
    </location>
</feature>
<keyword evidence="12 18" id="KW-0548">Nucleotidyltransferase</keyword>
<protein>
    <recommendedName>
        <fullName evidence="7 18">Phosphatidate cytidylyltransferase</fullName>
        <ecNumber evidence="6 18">2.7.7.41</ecNumber>
    </recommendedName>
</protein>
<evidence type="ECO:0000256" key="20">
    <source>
        <dbReference type="SAM" id="Phobius"/>
    </source>
</evidence>
<comment type="catalytic activity">
    <reaction evidence="1 18">
        <text>a 1,2-diacyl-sn-glycero-3-phosphate + CTP + H(+) = a CDP-1,2-diacyl-sn-glycerol + diphosphate</text>
        <dbReference type="Rhea" id="RHEA:16229"/>
        <dbReference type="ChEBI" id="CHEBI:15378"/>
        <dbReference type="ChEBI" id="CHEBI:33019"/>
        <dbReference type="ChEBI" id="CHEBI:37563"/>
        <dbReference type="ChEBI" id="CHEBI:58332"/>
        <dbReference type="ChEBI" id="CHEBI:58608"/>
        <dbReference type="EC" id="2.7.7.41"/>
    </reaction>
</comment>
<proteinExistence type="inferred from homology"/>
<evidence type="ECO:0000256" key="12">
    <source>
        <dbReference type="ARBA" id="ARBA00022695"/>
    </source>
</evidence>
<keyword evidence="8" id="KW-1003">Cell membrane</keyword>
<dbReference type="Proteomes" id="UP000005143">
    <property type="component" value="Unassembled WGS sequence"/>
</dbReference>
<keyword evidence="16" id="KW-0594">Phospholipid biosynthesis</keyword>
<evidence type="ECO:0000313" key="21">
    <source>
        <dbReference type="EMBL" id="EHN10453.1"/>
    </source>
</evidence>
<comment type="pathway">
    <text evidence="4">Lipid metabolism.</text>
</comment>
<feature type="transmembrane region" description="Helical" evidence="20">
    <location>
        <begin position="304"/>
        <end position="325"/>
    </location>
</feature>
<evidence type="ECO:0000256" key="16">
    <source>
        <dbReference type="ARBA" id="ARBA00023209"/>
    </source>
</evidence>
<feature type="compositionally biased region" description="Acidic residues" evidence="19">
    <location>
        <begin position="16"/>
        <end position="30"/>
    </location>
</feature>
<feature type="transmembrane region" description="Helical" evidence="20">
    <location>
        <begin position="226"/>
        <end position="245"/>
    </location>
</feature>
<keyword evidence="13 20" id="KW-1133">Transmembrane helix</keyword>
<evidence type="ECO:0000256" key="15">
    <source>
        <dbReference type="ARBA" id="ARBA00023136"/>
    </source>
</evidence>
<evidence type="ECO:0000256" key="5">
    <source>
        <dbReference type="ARBA" id="ARBA00010185"/>
    </source>
</evidence>
<evidence type="ECO:0000256" key="14">
    <source>
        <dbReference type="ARBA" id="ARBA00023098"/>
    </source>
</evidence>
<keyword evidence="10 18" id="KW-0808">Transferase</keyword>
<dbReference type="GO" id="GO:0005886">
    <property type="term" value="C:plasma membrane"/>
    <property type="evidence" value="ECO:0007669"/>
    <property type="project" value="UniProtKB-SubCell"/>
</dbReference>
<keyword evidence="14" id="KW-0443">Lipid metabolism</keyword>
<dbReference type="GO" id="GO:0004605">
    <property type="term" value="F:phosphatidate cytidylyltransferase activity"/>
    <property type="evidence" value="ECO:0007669"/>
    <property type="project" value="UniProtKB-EC"/>
</dbReference>
<keyword evidence="17" id="KW-1208">Phospholipid metabolism</keyword>
<evidence type="ECO:0000256" key="13">
    <source>
        <dbReference type="ARBA" id="ARBA00022989"/>
    </source>
</evidence>
<dbReference type="PANTHER" id="PTHR46382:SF1">
    <property type="entry name" value="PHOSPHATIDATE CYTIDYLYLTRANSFERASE"/>
    <property type="match status" value="1"/>
</dbReference>
<evidence type="ECO:0000256" key="6">
    <source>
        <dbReference type="ARBA" id="ARBA00012487"/>
    </source>
</evidence>
<dbReference type="PATRIC" id="fig|1097667.3.peg.2660"/>
<evidence type="ECO:0000256" key="18">
    <source>
        <dbReference type="RuleBase" id="RU003938"/>
    </source>
</evidence>
<comment type="pathway">
    <text evidence="3 18">Phospholipid metabolism; CDP-diacylglycerol biosynthesis; CDP-diacylglycerol from sn-glycerol 3-phosphate: step 3/3.</text>
</comment>
<evidence type="ECO:0000256" key="8">
    <source>
        <dbReference type="ARBA" id="ARBA00022475"/>
    </source>
</evidence>
<gene>
    <name evidence="21" type="ORF">PAI11_26800</name>
</gene>
<feature type="transmembrane region" description="Helical" evidence="20">
    <location>
        <begin position="200"/>
        <end position="219"/>
    </location>
</feature>
<feature type="transmembrane region" description="Helical" evidence="20">
    <location>
        <begin position="345"/>
        <end position="363"/>
    </location>
</feature>
<keyword evidence="11 18" id="KW-0812">Transmembrane</keyword>
<comment type="subcellular location">
    <subcellularLocation>
        <location evidence="2">Cell membrane</location>
        <topology evidence="2">Multi-pass membrane protein</topology>
    </subcellularLocation>
</comment>
<evidence type="ECO:0000256" key="10">
    <source>
        <dbReference type="ARBA" id="ARBA00022679"/>
    </source>
</evidence>
<evidence type="ECO:0000256" key="9">
    <source>
        <dbReference type="ARBA" id="ARBA00022516"/>
    </source>
</evidence>
<dbReference type="EMBL" id="AGUD01000220">
    <property type="protein sequence ID" value="EHN10453.1"/>
    <property type="molecule type" value="Genomic_DNA"/>
</dbReference>
<evidence type="ECO:0000256" key="17">
    <source>
        <dbReference type="ARBA" id="ARBA00023264"/>
    </source>
</evidence>
<feature type="region of interest" description="Disordered" evidence="19">
    <location>
        <begin position="1"/>
        <end position="101"/>
    </location>
</feature>